<evidence type="ECO:0000313" key="3">
    <source>
        <dbReference type="Proteomes" id="UP000727993"/>
    </source>
</evidence>
<dbReference type="Proteomes" id="UP000727993">
    <property type="component" value="Unassembled WGS sequence"/>
</dbReference>
<gene>
    <name evidence="2" type="ORF">IPN02_01045</name>
</gene>
<name>A0A936TCW9_9ACTN</name>
<proteinExistence type="predicted"/>
<evidence type="ECO:0000313" key="2">
    <source>
        <dbReference type="EMBL" id="MBK9295467.1"/>
    </source>
</evidence>
<dbReference type="PANTHER" id="PTHR43649:SF12">
    <property type="entry name" value="DIACETYLCHITOBIOSE BINDING PROTEIN DASA"/>
    <property type="match status" value="1"/>
</dbReference>
<dbReference type="EMBL" id="JADJZA010000001">
    <property type="protein sequence ID" value="MBK9295467.1"/>
    <property type="molecule type" value="Genomic_DNA"/>
</dbReference>
<reference evidence="2 3" key="1">
    <citation type="submission" date="2020-10" db="EMBL/GenBank/DDBJ databases">
        <title>Connecting structure to function with the recovery of over 1000 high-quality activated sludge metagenome-assembled genomes encoding full-length rRNA genes using long-read sequencing.</title>
        <authorList>
            <person name="Singleton C.M."/>
            <person name="Petriglieri F."/>
            <person name="Kristensen J.M."/>
            <person name="Kirkegaard R.H."/>
            <person name="Michaelsen T.Y."/>
            <person name="Andersen M.H."/>
            <person name="Karst S.M."/>
            <person name="Dueholm M.S."/>
            <person name="Nielsen P.H."/>
            <person name="Albertsen M."/>
        </authorList>
    </citation>
    <scope>NUCLEOTIDE SEQUENCE [LARGE SCALE GENOMIC DNA]</scope>
    <source>
        <strain evidence="2">Lyne_18-Q3-R50-59_MAXAC.006</strain>
    </source>
</reference>
<dbReference type="SUPFAM" id="SSF53850">
    <property type="entry name" value="Periplasmic binding protein-like II"/>
    <property type="match status" value="1"/>
</dbReference>
<accession>A0A936TCW9</accession>
<dbReference type="Gene3D" id="3.40.190.10">
    <property type="entry name" value="Periplasmic binding protein-like II"/>
    <property type="match status" value="2"/>
</dbReference>
<feature type="chain" id="PRO_5037393314" evidence="1">
    <location>
        <begin position="33"/>
        <end position="496"/>
    </location>
</feature>
<dbReference type="InterPro" id="IPR006059">
    <property type="entry name" value="SBP"/>
</dbReference>
<evidence type="ECO:0000256" key="1">
    <source>
        <dbReference type="SAM" id="SignalP"/>
    </source>
</evidence>
<comment type="caution">
    <text evidence="2">The sequence shown here is derived from an EMBL/GenBank/DDBJ whole genome shotgun (WGS) entry which is preliminary data.</text>
</comment>
<keyword evidence="1" id="KW-0732">Signal</keyword>
<dbReference type="PANTHER" id="PTHR43649">
    <property type="entry name" value="ARABINOSE-BINDING PROTEIN-RELATED"/>
    <property type="match status" value="1"/>
</dbReference>
<dbReference type="Pfam" id="PF13416">
    <property type="entry name" value="SBP_bac_8"/>
    <property type="match status" value="1"/>
</dbReference>
<sequence length="496" mass="53068">MQRSGTTRRYRRGIAAVLTAVMVAASCGGSDATSSADGGEVTCPVEALEQADGPVEITVWHSYVALAKRTLESLADQYNSSQDQVKVTVESQGVGPQELHRKIEQAAPDRSLPALVVPDDTKTRWIADSGLFLPAEACFEADPAAEKIREDFLPIVPASYTIDDQLWPAAFTTYTALIYLNREHFQAAGLDPDDPPETIDEMIIAARAIKAANVPGVDRPMVFKAQAFLLEWWLSGAGQELVNEDNGRSGTWATESKFDNPVTRNILTTLQEAKTEGLLDVTPGAEANADHLLAMAGRQSSFVVDSSAAASTVAGVIEGTVAAEDLKADLGVELPPGLQLDLDIGVGPYPGVEEAGRGQVGGQVWYMTNTVPDEQQAAAWDFMKFLNSIDSQVQWGVDGSTAPVSKAAAEDPRLQEAWTSSLGGRWQKVAYEVLAGINTDFPGPVIGPYDQVRQAIKKCMDQVLLDGEPVDEAVKEADATITAALESYNEDVEASG</sequence>
<protein>
    <submittedName>
        <fullName evidence="2">Extracellular solute-binding protein</fullName>
    </submittedName>
</protein>
<organism evidence="2 3">
    <name type="scientific">Candidatus Neomicrothrix subdominans</name>
    <dbReference type="NCBI Taxonomy" id="2954438"/>
    <lineage>
        <taxon>Bacteria</taxon>
        <taxon>Bacillati</taxon>
        <taxon>Actinomycetota</taxon>
        <taxon>Acidimicrobiia</taxon>
        <taxon>Acidimicrobiales</taxon>
        <taxon>Microthrixaceae</taxon>
        <taxon>Candidatus Neomicrothrix</taxon>
    </lineage>
</organism>
<dbReference type="PROSITE" id="PS51257">
    <property type="entry name" value="PROKAR_LIPOPROTEIN"/>
    <property type="match status" value="1"/>
</dbReference>
<dbReference type="AlphaFoldDB" id="A0A936TCW9"/>
<feature type="signal peptide" evidence="1">
    <location>
        <begin position="1"/>
        <end position="32"/>
    </location>
</feature>
<dbReference type="InterPro" id="IPR050490">
    <property type="entry name" value="Bact_solute-bd_prot1"/>
</dbReference>